<sequence>MLAFTRMALLMLLTAGAVQAAQLTVKTPQQTLAVVKQADGTRLADFYQQVRFPADVNWRTALISDYGSTQKVYAQAEALRKSLAELETRWRNSGDGDLAISAWLMRKMLDQVDVAGRISTPLDPDRVRVTPRANRPLVGDYALYIAPLASRFTLAGLINTDPDIEELKTVGDVALQSGGTVRDYVLDRRFLTGANRDAGYLIDGQGVWRKVPLALWNQQHIEPAAGETLFIGFDPGVLPNDVLSGQVMAQDVAQQSDSLKDVTNSNTRFDSAGVSQSDFGGTGLLQMPTARMARSGEFNLNYRGNEEYRRYSVSMQLFDWLETTVRYTDIRTLLYSQDVNFSGNQSYKDKSFDVKARLWQESAWMPDVSFGLRDIAGTGLFDSEYLVASKRMGPFDFTFGIGWGNMAESGNIKNPACEFKASFCQRSGSYKTGGGQFEQVARELDEKAGYRDADIYADEQQVTIVADQEKYRDKNDANRRAATVLANHVPKSVGEYHIVRRSQHLPVESTAVDTKAFRDVQSASIPLGQPDPVTHRAEPLSDINGQSVLRSEPSRFTYGIEPALTQSVGGAESFYMYQVALKGSADYRLSDHWSVGGAASLNLINNYDRFNYKTPPTDTTLSRVRTWIREYVTSSDLLLTNLQLTRMDNPATDWYTQVYGGYLEMMYAGVGSEVLYRPFGERWALGLDVNYVKQRDWNDIMRTADYDVVTGHLTAYWEMPYVEGSFAKISVGRYLAGDYGVTVDLSRRFDSGITAGVFATKTDVSSKDYGEGSFTKGFYISIPFDLMFTEPTVKRGAVGWVPLTRDGGQMLQRRNGLYGVAGEIR</sequence>
<organism evidence="3 4">
    <name type="scientific">Rhodnius prolixus</name>
    <name type="common">Triatomid bug</name>
    <dbReference type="NCBI Taxonomy" id="13249"/>
    <lineage>
        <taxon>Eukaryota</taxon>
        <taxon>Metazoa</taxon>
        <taxon>Ecdysozoa</taxon>
        <taxon>Arthropoda</taxon>
        <taxon>Hexapoda</taxon>
        <taxon>Insecta</taxon>
        <taxon>Pterygota</taxon>
        <taxon>Neoptera</taxon>
        <taxon>Paraneoptera</taxon>
        <taxon>Hemiptera</taxon>
        <taxon>Heteroptera</taxon>
        <taxon>Panheteroptera</taxon>
        <taxon>Cimicomorpha</taxon>
        <taxon>Reduviidae</taxon>
        <taxon>Triatominae</taxon>
        <taxon>Rhodnius</taxon>
    </lineage>
</organism>
<proteinExistence type="predicted"/>
<feature type="domain" description="Capsule biosynthesis GfcC-like N-terminal" evidence="2">
    <location>
        <begin position="21"/>
        <end position="147"/>
    </location>
</feature>
<dbReference type="Gene3D" id="3.10.20.700">
    <property type="match status" value="1"/>
</dbReference>
<accession>T1HJT9</accession>
<evidence type="ECO:0000313" key="3">
    <source>
        <dbReference type="EnsemblMetazoa" id="RPRC004311-PA"/>
    </source>
</evidence>
<dbReference type="Proteomes" id="UP000015103">
    <property type="component" value="Unassembled WGS sequence"/>
</dbReference>
<dbReference type="Pfam" id="PF20616">
    <property type="entry name" value="Caps_syn_GfcC_N"/>
    <property type="match status" value="1"/>
</dbReference>
<dbReference type="InParanoid" id="T1HJT9"/>
<dbReference type="EnsemblMetazoa" id="RPRC004311-RA">
    <property type="protein sequence ID" value="RPRC004311-PA"/>
    <property type="gene ID" value="RPRC004311"/>
</dbReference>
<protein>
    <submittedName>
        <fullName evidence="3">Caps_synth_GfcC domain-containing protein</fullName>
    </submittedName>
</protein>
<dbReference type="InterPro" id="IPR046459">
    <property type="entry name" value="Caps_syn_GfcC_N"/>
</dbReference>
<dbReference type="EMBL" id="ACPB03025938">
    <property type="status" value="NOT_ANNOTATED_CDS"/>
    <property type="molecule type" value="Genomic_DNA"/>
</dbReference>
<dbReference type="Pfam" id="PF06251">
    <property type="entry name" value="Caps_syn_GfcC_C"/>
    <property type="match status" value="1"/>
</dbReference>
<dbReference type="InterPro" id="IPR010425">
    <property type="entry name" value="Caps_synth_GfcC-like_C"/>
</dbReference>
<dbReference type="Pfam" id="PF06082">
    <property type="entry name" value="YjbH"/>
    <property type="match status" value="1"/>
</dbReference>
<dbReference type="HOGENOM" id="CLU_007558_1_0_1"/>
<dbReference type="VEuPathDB" id="VectorBase:RPRC004311"/>
<dbReference type="InterPro" id="IPR010344">
    <property type="entry name" value="YbjH"/>
</dbReference>
<reference evidence="3" key="1">
    <citation type="submission" date="2015-05" db="UniProtKB">
        <authorList>
            <consortium name="EnsemblMetazoa"/>
        </authorList>
    </citation>
    <scope>IDENTIFICATION</scope>
</reference>
<evidence type="ECO:0000313" key="4">
    <source>
        <dbReference type="Proteomes" id="UP000015103"/>
    </source>
</evidence>
<evidence type="ECO:0000259" key="2">
    <source>
        <dbReference type="Pfam" id="PF20616"/>
    </source>
</evidence>
<feature type="domain" description="Capsule biosynthesis GfcC-like C-terminal" evidence="1">
    <location>
        <begin position="170"/>
        <end position="242"/>
    </location>
</feature>
<dbReference type="AlphaFoldDB" id="T1HJT9"/>
<name>T1HJT9_RHOPR</name>
<evidence type="ECO:0000259" key="1">
    <source>
        <dbReference type="Pfam" id="PF06251"/>
    </source>
</evidence>
<keyword evidence="4" id="KW-1185">Reference proteome</keyword>
<dbReference type="Gene3D" id="3.10.560.10">
    <property type="entry name" value="Outer membrane lipoprotein wza domain like"/>
    <property type="match status" value="1"/>
</dbReference>